<evidence type="ECO:0000313" key="3">
    <source>
        <dbReference type="Proteomes" id="UP000449846"/>
    </source>
</evidence>
<sequence length="530" mass="59006">MTTTETKAVGSEQALALYNRVHPEYAKLKDHWEFCNACYIGGQEWFAGNIHRYHKEGDQEYAARLQRATRINHTREVVDLIQKYIFKSPIARDASAGADVQAFWKKATRDGRNVGELMAEVSTATSVCQRVAVVVDTETGPVVTLSQAEAEEHKRAVYAYVVMPWDILDYSFSKTDGKLNWIKLREWVRDDEDPLQVDMNMIERQRLWTRDGWMLFSRRVPVGTEKDGGIELKDMGRHDLGEVPVRLVDHISLTGKPYRSAGLVDDVAYLDRQVANYLSDLDAIIQDQTFSQLAIPAESLPSDQKGAKKNMLEFGTKRVFTYSAGIGSSARPEFLSPDPKQAGVIQSTIDMIVAHIYSTIGLAGERTKQDNAVGIDNSSGVAKAYDFERVNALLLSKAQRLQAVENWLAEMVRKWNGERAPNNTDLVTYPDSFDVATLGDELVTAQALQKIEAPIELRREQMREILAKLLPATKDETWKKLNAAIDKWDVQPKVAPGMGQPGAGGKPAGAPNRQGSVTAKTPATPKTNAK</sequence>
<feature type="region of interest" description="Disordered" evidence="1">
    <location>
        <begin position="492"/>
        <end position="530"/>
    </location>
</feature>
<evidence type="ECO:0000256" key="1">
    <source>
        <dbReference type="SAM" id="MobiDB-lite"/>
    </source>
</evidence>
<evidence type="ECO:0000313" key="2">
    <source>
        <dbReference type="EMBL" id="MTH61194.1"/>
    </source>
</evidence>
<dbReference type="EMBL" id="WMIG01000013">
    <property type="protein sequence ID" value="MTH61194.1"/>
    <property type="molecule type" value="Genomic_DNA"/>
</dbReference>
<protein>
    <recommendedName>
        <fullName evidence="4">Phage portal protein, SPP1 Gp6-like</fullName>
    </recommendedName>
</protein>
<feature type="compositionally biased region" description="Low complexity" evidence="1">
    <location>
        <begin position="518"/>
        <end position="530"/>
    </location>
</feature>
<keyword evidence="3" id="KW-1185">Reference proteome</keyword>
<name>A0A844HRY3_9RHOB</name>
<dbReference type="Proteomes" id="UP000449846">
    <property type="component" value="Unassembled WGS sequence"/>
</dbReference>
<comment type="caution">
    <text evidence="2">The sequence shown here is derived from an EMBL/GenBank/DDBJ whole genome shotgun (WGS) entry which is preliminary data.</text>
</comment>
<dbReference type="OrthoDB" id="9156658at2"/>
<dbReference type="AlphaFoldDB" id="A0A844HRY3"/>
<organism evidence="2 3">
    <name type="scientific">Paracoccus litorisediminis</name>
    <dbReference type="NCBI Taxonomy" id="2006130"/>
    <lineage>
        <taxon>Bacteria</taxon>
        <taxon>Pseudomonadati</taxon>
        <taxon>Pseudomonadota</taxon>
        <taxon>Alphaproteobacteria</taxon>
        <taxon>Rhodobacterales</taxon>
        <taxon>Paracoccaceae</taxon>
        <taxon>Paracoccus</taxon>
    </lineage>
</organism>
<evidence type="ECO:0008006" key="4">
    <source>
        <dbReference type="Google" id="ProtNLM"/>
    </source>
</evidence>
<reference evidence="2 3" key="1">
    <citation type="submission" date="2019-11" db="EMBL/GenBank/DDBJ databases">
        <authorList>
            <person name="Dong K."/>
        </authorList>
    </citation>
    <scope>NUCLEOTIDE SEQUENCE [LARGE SCALE GENOMIC DNA]</scope>
    <source>
        <strain evidence="2 3">NBRC 112902</strain>
    </source>
</reference>
<gene>
    <name evidence="2" type="ORF">GL300_18445</name>
</gene>
<accession>A0A844HRY3</accession>
<proteinExistence type="predicted"/>
<dbReference type="RefSeq" id="WP_155041135.1">
    <property type="nucleotide sequence ID" value="NZ_WMIG01000013.1"/>
</dbReference>